<comment type="subcellular location">
    <subcellularLocation>
        <location evidence="1">Nucleus</location>
    </subcellularLocation>
</comment>
<dbReference type="InterPro" id="IPR015940">
    <property type="entry name" value="UBA"/>
</dbReference>
<evidence type="ECO:0000256" key="3">
    <source>
        <dbReference type="SAM" id="MobiDB-lite"/>
    </source>
</evidence>
<dbReference type="OrthoDB" id="434939at2759"/>
<name>A0A8S3ZX92_9EUPU</name>
<proteinExistence type="predicted"/>
<dbReference type="SUPFAM" id="SSF46934">
    <property type="entry name" value="UBA-like"/>
    <property type="match status" value="1"/>
</dbReference>
<reference evidence="5" key="1">
    <citation type="submission" date="2021-04" db="EMBL/GenBank/DDBJ databases">
        <authorList>
            <consortium name="Molecular Ecology Group"/>
        </authorList>
    </citation>
    <scope>NUCLEOTIDE SEQUENCE</scope>
</reference>
<dbReference type="Pfam" id="PF08585">
    <property type="entry name" value="RMI1_N_C"/>
    <property type="match status" value="1"/>
</dbReference>
<dbReference type="EMBL" id="CAJHNH020006768">
    <property type="protein sequence ID" value="CAG5134079.1"/>
    <property type="molecule type" value="Genomic_DNA"/>
</dbReference>
<dbReference type="InterPro" id="IPR009060">
    <property type="entry name" value="UBA-like_sf"/>
</dbReference>
<dbReference type="PANTHER" id="PTHR13681:SF24">
    <property type="entry name" value="TUDOR DOMAIN-CONTAINING PROTEIN 3"/>
    <property type="match status" value="1"/>
</dbReference>
<evidence type="ECO:0000256" key="1">
    <source>
        <dbReference type="ARBA" id="ARBA00004123"/>
    </source>
</evidence>
<dbReference type="InterPro" id="IPR013894">
    <property type="entry name" value="RMI1_OB"/>
</dbReference>
<dbReference type="PROSITE" id="PS50030">
    <property type="entry name" value="UBA"/>
    <property type="match status" value="1"/>
</dbReference>
<feature type="compositionally biased region" description="Basic and acidic residues" evidence="3">
    <location>
        <begin position="148"/>
        <end position="205"/>
    </location>
</feature>
<feature type="region of interest" description="Disordered" evidence="3">
    <location>
        <begin position="146"/>
        <end position="236"/>
    </location>
</feature>
<dbReference type="PANTHER" id="PTHR13681">
    <property type="entry name" value="SURVIVAL OF MOTOR NEURON-RELATED-SPLICING FACTOR 30-RELATED"/>
    <property type="match status" value="1"/>
</dbReference>
<gene>
    <name evidence="5" type="ORF">CUNI_LOCUS19637</name>
</gene>
<evidence type="ECO:0000256" key="2">
    <source>
        <dbReference type="ARBA" id="ARBA00023242"/>
    </source>
</evidence>
<keyword evidence="2" id="KW-0539">Nucleus</keyword>
<evidence type="ECO:0000259" key="4">
    <source>
        <dbReference type="PROSITE" id="PS50030"/>
    </source>
</evidence>
<protein>
    <recommendedName>
        <fullName evidence="4">UBA domain-containing protein</fullName>
    </recommendedName>
</protein>
<organism evidence="5 6">
    <name type="scientific">Candidula unifasciata</name>
    <dbReference type="NCBI Taxonomy" id="100452"/>
    <lineage>
        <taxon>Eukaryota</taxon>
        <taxon>Metazoa</taxon>
        <taxon>Spiralia</taxon>
        <taxon>Lophotrochozoa</taxon>
        <taxon>Mollusca</taxon>
        <taxon>Gastropoda</taxon>
        <taxon>Heterobranchia</taxon>
        <taxon>Euthyneura</taxon>
        <taxon>Panpulmonata</taxon>
        <taxon>Eupulmonata</taxon>
        <taxon>Stylommatophora</taxon>
        <taxon>Helicina</taxon>
        <taxon>Helicoidea</taxon>
        <taxon>Geomitridae</taxon>
        <taxon>Candidula</taxon>
    </lineage>
</organism>
<feature type="compositionally biased region" description="Polar residues" evidence="3">
    <location>
        <begin position="442"/>
        <end position="460"/>
    </location>
</feature>
<feature type="region of interest" description="Disordered" evidence="3">
    <location>
        <begin position="418"/>
        <end position="505"/>
    </location>
</feature>
<accession>A0A8S3ZX92</accession>
<feature type="compositionally biased region" description="Basic and acidic residues" evidence="3">
    <location>
        <begin position="214"/>
        <end position="231"/>
    </location>
</feature>
<feature type="domain" description="UBA" evidence="4">
    <location>
        <begin position="303"/>
        <end position="343"/>
    </location>
</feature>
<feature type="compositionally biased region" description="Polar residues" evidence="3">
    <location>
        <begin position="418"/>
        <end position="428"/>
    </location>
</feature>
<feature type="region of interest" description="Disordered" evidence="3">
    <location>
        <begin position="543"/>
        <end position="597"/>
    </location>
</feature>
<dbReference type="AlphaFoldDB" id="A0A8S3ZX92"/>
<dbReference type="Proteomes" id="UP000678393">
    <property type="component" value="Unassembled WGS sequence"/>
</dbReference>
<comment type="caution">
    <text evidence="5">The sequence shown here is derived from an EMBL/GenBank/DDBJ whole genome shotgun (WGS) entry which is preliminary data.</text>
</comment>
<evidence type="ECO:0000313" key="5">
    <source>
        <dbReference type="EMBL" id="CAG5134079.1"/>
    </source>
</evidence>
<dbReference type="GO" id="GO:0005634">
    <property type="term" value="C:nucleus"/>
    <property type="evidence" value="ECO:0007669"/>
    <property type="project" value="UniProtKB-SubCell"/>
</dbReference>
<feature type="non-terminal residue" evidence="5">
    <location>
        <position position="664"/>
    </location>
</feature>
<feature type="region of interest" description="Disordered" evidence="3">
    <location>
        <begin position="626"/>
        <end position="664"/>
    </location>
</feature>
<feature type="compositionally biased region" description="Polar residues" evidence="3">
    <location>
        <begin position="653"/>
        <end position="664"/>
    </location>
</feature>
<dbReference type="InterPro" id="IPR042470">
    <property type="entry name" value="RMI1_N_C_sf"/>
</dbReference>
<sequence>HLSGEYKAKLSSGEPGNIDDIIKTTLDTDLKEIGAAWFDKNINNHTVNHVVGPVVLQLEELHDVSSPKNVDVESMLTATICRLSLSDGHISCSAVTLEPIKGLNVRTPPGSKVLLSGKIEVNRNFLLLANNNISLLGGQVNSLVEPEEEKKNQENLVKETEPVANGEGDKINGGEDKTNGREDRSNGEDKTNGGEDKTNGGEDKTNGGQDTLNGEDKINGGDKTNGGEDKQPPPFVPFGQKISDEMLLLTKKGNFQSLKKSKEKKITAEEIEFRKFREAALDEALKVKAVRDSQRAFRTGQFVIDYGHLNWIVSKGFSQEEAFVALQSSFGNPKRAVNNLFLERQRNHTDGNVIQPDTPQGPPQNTLYSPNNYHPQTFLQNSHIQTGSVAGKYSACSESNQGSKNLDQAEIQITGGKTNFQEGSNQQDVKTDNVQEDAGQSKPVSNNHRGSSDCQISLSKSCPGDYKSSSAYLGAGNRRNDQTPQNRDFNNRGGRYGTNMGQPRPFYNNYNRSNNEQMLYRTPYRQPYVNPPFTRPTHQYGAPMTGPASHTQAPFYRSPPAVGGFNNRDYAHRDNRGGGDAGRGHSYPPDRRFRNNYMYGPENGHFAHGTYNNRIPENGSFAQGTYNNRIPENGGFAQGTYNRTFSRGGYSSGRGTPFNQPRSS</sequence>
<dbReference type="Gene3D" id="2.40.50.770">
    <property type="entry name" value="RecQ-mediated genome instability protein Rmi1, C-terminal domain"/>
    <property type="match status" value="1"/>
</dbReference>
<evidence type="ECO:0000313" key="6">
    <source>
        <dbReference type="Proteomes" id="UP000678393"/>
    </source>
</evidence>
<keyword evidence="6" id="KW-1185">Reference proteome</keyword>